<dbReference type="GO" id="GO:0003677">
    <property type="term" value="F:DNA binding"/>
    <property type="evidence" value="ECO:0007669"/>
    <property type="project" value="TreeGrafter"/>
</dbReference>
<dbReference type="InterPro" id="IPR002081">
    <property type="entry name" value="Cryptochrome/DNA_photolyase_1"/>
</dbReference>
<dbReference type="GO" id="GO:0071949">
    <property type="term" value="F:FAD binding"/>
    <property type="evidence" value="ECO:0007669"/>
    <property type="project" value="TreeGrafter"/>
</dbReference>
<dbReference type="GO" id="GO:0005737">
    <property type="term" value="C:cytoplasm"/>
    <property type="evidence" value="ECO:0007669"/>
    <property type="project" value="TreeGrafter"/>
</dbReference>
<feature type="domain" description="Photolyase/cryptochrome alpha/beta" evidence="1">
    <location>
        <begin position="22"/>
        <end position="151"/>
    </location>
</feature>
<dbReference type="PANTHER" id="PTHR11455:SF50">
    <property type="entry name" value="CRYPTOCHROME-1"/>
    <property type="match status" value="1"/>
</dbReference>
<dbReference type="EMBL" id="JADCNL010000005">
    <property type="protein sequence ID" value="KAG0480362.1"/>
    <property type="molecule type" value="Genomic_DNA"/>
</dbReference>
<dbReference type="OrthoDB" id="419537at2759"/>
<gene>
    <name evidence="2" type="ORF">HPP92_011220</name>
</gene>
<reference evidence="2 3" key="1">
    <citation type="journal article" date="2020" name="Nat. Food">
        <title>A phased Vanilla planifolia genome enables genetic improvement of flavour and production.</title>
        <authorList>
            <person name="Hasing T."/>
            <person name="Tang H."/>
            <person name="Brym M."/>
            <person name="Khazi F."/>
            <person name="Huang T."/>
            <person name="Chambers A.H."/>
        </authorList>
    </citation>
    <scope>NUCLEOTIDE SEQUENCE [LARGE SCALE GENOMIC DNA]</scope>
    <source>
        <tissue evidence="2">Leaf</tissue>
    </source>
</reference>
<dbReference type="GO" id="GO:0005634">
    <property type="term" value="C:nucleus"/>
    <property type="evidence" value="ECO:0007669"/>
    <property type="project" value="TreeGrafter"/>
</dbReference>
<sequence length="240" mass="26851">MSPGSSSSGGNSGIANNSRGDTISIVWFRRDLRVEDNPALAAGVRAGYVVTVFIWAPEEEGHYYPGRVSRWWLSQSLRHLDSSLRSLGSCLVTKRSFDTAATLVDIVNFTGATNLFFNHLYDPLSLVRDHRIKELLTARGITVRSFNADLLYEPWEVADASGLLQSAIDVDVINKNYSGAIKWVLEKRDLFRGVVPTIFIIDFFDCRMSKAIIGDQFGSYWEISLEVMRERETGFASLDG</sequence>
<dbReference type="Proteomes" id="UP000636800">
    <property type="component" value="Chromosome 5"/>
</dbReference>
<evidence type="ECO:0000259" key="1">
    <source>
        <dbReference type="PROSITE" id="PS51645"/>
    </source>
</evidence>
<dbReference type="GO" id="GO:0003904">
    <property type="term" value="F:deoxyribodipyrimidine photo-lyase activity"/>
    <property type="evidence" value="ECO:0007669"/>
    <property type="project" value="TreeGrafter"/>
</dbReference>
<dbReference type="PROSITE" id="PS51645">
    <property type="entry name" value="PHR_CRY_ALPHA_BETA"/>
    <property type="match status" value="1"/>
</dbReference>
<dbReference type="SUPFAM" id="SSF52425">
    <property type="entry name" value="Cryptochrome/photolyase, N-terminal domain"/>
    <property type="match status" value="1"/>
</dbReference>
<accession>A0A835R582</accession>
<keyword evidence="3" id="KW-1185">Reference proteome</keyword>
<dbReference type="GO" id="GO:0043153">
    <property type="term" value="P:entrainment of circadian clock by photoperiod"/>
    <property type="evidence" value="ECO:0007669"/>
    <property type="project" value="TreeGrafter"/>
</dbReference>
<dbReference type="Gene3D" id="3.40.50.620">
    <property type="entry name" value="HUPs"/>
    <property type="match status" value="1"/>
</dbReference>
<dbReference type="InterPro" id="IPR014729">
    <property type="entry name" value="Rossmann-like_a/b/a_fold"/>
</dbReference>
<dbReference type="Gene3D" id="1.25.40.80">
    <property type="match status" value="1"/>
</dbReference>
<dbReference type="InterPro" id="IPR006050">
    <property type="entry name" value="DNA_photolyase_N"/>
</dbReference>
<dbReference type="PANTHER" id="PTHR11455">
    <property type="entry name" value="CRYPTOCHROME"/>
    <property type="match status" value="1"/>
</dbReference>
<dbReference type="AlphaFoldDB" id="A0A835R582"/>
<comment type="caution">
    <text evidence="2">The sequence shown here is derived from an EMBL/GenBank/DDBJ whole genome shotgun (WGS) entry which is preliminary data.</text>
</comment>
<organism evidence="2 3">
    <name type="scientific">Vanilla planifolia</name>
    <name type="common">Vanilla</name>
    <dbReference type="NCBI Taxonomy" id="51239"/>
    <lineage>
        <taxon>Eukaryota</taxon>
        <taxon>Viridiplantae</taxon>
        <taxon>Streptophyta</taxon>
        <taxon>Embryophyta</taxon>
        <taxon>Tracheophyta</taxon>
        <taxon>Spermatophyta</taxon>
        <taxon>Magnoliopsida</taxon>
        <taxon>Liliopsida</taxon>
        <taxon>Asparagales</taxon>
        <taxon>Orchidaceae</taxon>
        <taxon>Vanilloideae</taxon>
        <taxon>Vanilleae</taxon>
        <taxon>Vanilla</taxon>
    </lineage>
</organism>
<dbReference type="InterPro" id="IPR036155">
    <property type="entry name" value="Crypto/Photolyase_N_sf"/>
</dbReference>
<evidence type="ECO:0000313" key="2">
    <source>
        <dbReference type="EMBL" id="KAG0480362.1"/>
    </source>
</evidence>
<dbReference type="Pfam" id="PF00875">
    <property type="entry name" value="DNA_photolyase"/>
    <property type="match status" value="1"/>
</dbReference>
<name>A0A835R582_VANPL</name>
<protein>
    <recommendedName>
        <fullName evidence="1">Photolyase/cryptochrome alpha/beta domain-containing protein</fullName>
    </recommendedName>
</protein>
<evidence type="ECO:0000313" key="3">
    <source>
        <dbReference type="Proteomes" id="UP000636800"/>
    </source>
</evidence>
<dbReference type="GO" id="GO:0032922">
    <property type="term" value="P:circadian regulation of gene expression"/>
    <property type="evidence" value="ECO:0007669"/>
    <property type="project" value="TreeGrafter"/>
</dbReference>
<proteinExistence type="predicted"/>